<dbReference type="EMBL" id="PEDP01000886">
    <property type="protein sequence ID" value="POS84724.1"/>
    <property type="molecule type" value="Genomic_DNA"/>
</dbReference>
<keyword evidence="3" id="KW-0862">Zinc</keyword>
<dbReference type="Pfam" id="PF04032">
    <property type="entry name" value="Rpr2"/>
    <property type="match status" value="1"/>
</dbReference>
<dbReference type="OrthoDB" id="128536at2759"/>
<dbReference type="PANTHER" id="PTHR14742">
    <property type="entry name" value="RIBONUCLEASE P SUBUNIT P21"/>
    <property type="match status" value="1"/>
</dbReference>
<organism evidence="6 7">
    <name type="scientific">Erysiphe pulchra</name>
    <dbReference type="NCBI Taxonomy" id="225359"/>
    <lineage>
        <taxon>Eukaryota</taxon>
        <taxon>Fungi</taxon>
        <taxon>Dikarya</taxon>
        <taxon>Ascomycota</taxon>
        <taxon>Pezizomycotina</taxon>
        <taxon>Leotiomycetes</taxon>
        <taxon>Erysiphales</taxon>
        <taxon>Erysiphaceae</taxon>
        <taxon>Erysiphe</taxon>
    </lineage>
</organism>
<reference evidence="6 7" key="1">
    <citation type="submission" date="2017-10" db="EMBL/GenBank/DDBJ databases">
        <title>Development of genomic resources for the powdery mildew, Erysiphe pulchra.</title>
        <authorList>
            <person name="Wadl P.A."/>
            <person name="Mack B.M."/>
            <person name="Moore G."/>
            <person name="Beltz S.B."/>
        </authorList>
    </citation>
    <scope>NUCLEOTIDE SEQUENCE [LARGE SCALE GENOMIC DNA]</scope>
    <source>
        <strain evidence="6">Cflorida</strain>
    </source>
</reference>
<dbReference type="Gene3D" id="6.20.50.20">
    <property type="match status" value="1"/>
</dbReference>
<comment type="similarity">
    <text evidence="4">Belongs to the eukaryotic/archaeal RNase P protein component 4 family.</text>
</comment>
<evidence type="ECO:0000256" key="2">
    <source>
        <dbReference type="ARBA" id="ARBA00022723"/>
    </source>
</evidence>
<gene>
    <name evidence="6" type="ORF">EPUL_004530</name>
</gene>
<dbReference type="GO" id="GO:0005655">
    <property type="term" value="C:nucleolar ribonuclease P complex"/>
    <property type="evidence" value="ECO:0007669"/>
    <property type="project" value="TreeGrafter"/>
</dbReference>
<name>A0A2S4PRU0_9PEZI</name>
<evidence type="ECO:0000256" key="5">
    <source>
        <dbReference type="SAM" id="MobiDB-lite"/>
    </source>
</evidence>
<evidence type="ECO:0008006" key="8">
    <source>
        <dbReference type="Google" id="ProtNLM"/>
    </source>
</evidence>
<evidence type="ECO:0000313" key="6">
    <source>
        <dbReference type="EMBL" id="POS84724.1"/>
    </source>
</evidence>
<evidence type="ECO:0000313" key="7">
    <source>
        <dbReference type="Proteomes" id="UP000237438"/>
    </source>
</evidence>
<dbReference type="Proteomes" id="UP000237438">
    <property type="component" value="Unassembled WGS sequence"/>
</dbReference>
<sequence length="263" mass="29722">MTKAKNKTSKRPTSIPNKIIYSRVSYLYQAAVYLATVSTPHYAKNNEEEEEEEQKEKNRNNCYSKVDAGLENKTTTTERDRDVNLDAAPASVIASNFAVVDVVASNHGKQVDTLAEPLRNEGRRLDDKKEEKIISKHQDLLTNGTHNLNSSFRLTTTTLNSSRRLASELRAVSLKTQIRLSPHVKHSICKTCSTILIDGSTCSNLIENNSKGGKKPWADILVKRCYTCDSVKRFPISAQRQERREVRKRKELLYGETSHGNRT</sequence>
<dbReference type="AlphaFoldDB" id="A0A2S4PRU0"/>
<accession>A0A2S4PRU0</accession>
<dbReference type="PANTHER" id="PTHR14742:SF0">
    <property type="entry name" value="RIBONUCLEASE P PROTEIN SUBUNIT P21"/>
    <property type="match status" value="1"/>
</dbReference>
<proteinExistence type="inferred from homology"/>
<evidence type="ECO:0000256" key="3">
    <source>
        <dbReference type="ARBA" id="ARBA00022833"/>
    </source>
</evidence>
<feature type="region of interest" description="Disordered" evidence="5">
    <location>
        <begin position="43"/>
        <end position="78"/>
    </location>
</feature>
<evidence type="ECO:0000256" key="1">
    <source>
        <dbReference type="ARBA" id="ARBA00022694"/>
    </source>
</evidence>
<keyword evidence="1" id="KW-0819">tRNA processing</keyword>
<dbReference type="GO" id="GO:0046872">
    <property type="term" value="F:metal ion binding"/>
    <property type="evidence" value="ECO:0007669"/>
    <property type="project" value="UniProtKB-KW"/>
</dbReference>
<keyword evidence="2" id="KW-0479">Metal-binding</keyword>
<dbReference type="STRING" id="225359.A0A2S4PRU0"/>
<protein>
    <recommendedName>
        <fullName evidence="8">Rpr2-domain-containing protein</fullName>
    </recommendedName>
</protein>
<keyword evidence="7" id="KW-1185">Reference proteome</keyword>
<comment type="caution">
    <text evidence="6">The sequence shown here is derived from an EMBL/GenBank/DDBJ whole genome shotgun (WGS) entry which is preliminary data.</text>
</comment>
<dbReference type="GO" id="GO:0008033">
    <property type="term" value="P:tRNA processing"/>
    <property type="evidence" value="ECO:0007669"/>
    <property type="project" value="UniProtKB-KW"/>
</dbReference>
<evidence type="ECO:0000256" key="4">
    <source>
        <dbReference type="ARBA" id="ARBA00038402"/>
    </source>
</evidence>
<dbReference type="InterPro" id="IPR007175">
    <property type="entry name" value="Rpr2/Snm1/Rpp21"/>
</dbReference>